<dbReference type="GO" id="GO:0071770">
    <property type="term" value="P:DIM/DIP cell wall layer assembly"/>
    <property type="evidence" value="ECO:0007669"/>
    <property type="project" value="TreeGrafter"/>
</dbReference>
<sequence>MMPRDLLEQARATRGFMPDDEGMLLHRRALERLPHGPVLEIGTYCGKSALYLGAAARQVGGTVFTLDHHRGSEENQAGWEHHDPSLVDARSGRMDTLPFLRRTLETAGLEDQVVPIVGRSTTVSAHWRTPLSLVFIDGGHAEVHAQNDYTGWAPWVQHDGLLVIHDVFPDPADGGRPPYHVFLRALESGALVIHDVFPDPADGGRPPYHVFLRALESGAFTEAEHVGSMRVLRRTSGDAGDPLA</sequence>
<evidence type="ECO:0000256" key="1">
    <source>
        <dbReference type="ARBA" id="ARBA00022603"/>
    </source>
</evidence>
<dbReference type="GO" id="GO:0032259">
    <property type="term" value="P:methylation"/>
    <property type="evidence" value="ECO:0007669"/>
    <property type="project" value="UniProtKB-KW"/>
</dbReference>
<dbReference type="Pfam" id="PF13578">
    <property type="entry name" value="Methyltransf_24"/>
    <property type="match status" value="1"/>
</dbReference>
<dbReference type="InterPro" id="IPR029063">
    <property type="entry name" value="SAM-dependent_MTases_sf"/>
</dbReference>
<accession>A0A2P2CDS2</accession>
<dbReference type="EMBL" id="CZKA01000067">
    <property type="protein sequence ID" value="CUR60133.1"/>
    <property type="molecule type" value="Genomic_DNA"/>
</dbReference>
<dbReference type="GO" id="GO:0008168">
    <property type="term" value="F:methyltransferase activity"/>
    <property type="evidence" value="ECO:0007669"/>
    <property type="project" value="UniProtKB-KW"/>
</dbReference>
<proteinExistence type="predicted"/>
<dbReference type="GO" id="GO:0005886">
    <property type="term" value="C:plasma membrane"/>
    <property type="evidence" value="ECO:0007669"/>
    <property type="project" value="TreeGrafter"/>
</dbReference>
<name>A0A2P2CDS2_9ZZZZ</name>
<gene>
    <name evidence="3" type="ORF">NOCA270096</name>
</gene>
<dbReference type="SUPFAM" id="SSF53335">
    <property type="entry name" value="S-adenosyl-L-methionine-dependent methyltransferases"/>
    <property type="match status" value="1"/>
</dbReference>
<reference evidence="3" key="1">
    <citation type="submission" date="2015-08" db="EMBL/GenBank/DDBJ databases">
        <authorList>
            <person name="Babu N.S."/>
            <person name="Beckwith C.J."/>
            <person name="Beseler K.G."/>
            <person name="Brison A."/>
            <person name="Carone J.V."/>
            <person name="Caskin T.P."/>
            <person name="Diamond M."/>
            <person name="Durham M.E."/>
            <person name="Foxe J.M."/>
            <person name="Go M."/>
            <person name="Henderson B.A."/>
            <person name="Jones I.B."/>
            <person name="McGettigan J.A."/>
            <person name="Micheletti S.J."/>
            <person name="Nasrallah M.E."/>
            <person name="Ortiz D."/>
            <person name="Piller C.R."/>
            <person name="Privatt S.R."/>
            <person name="Schneider S.L."/>
            <person name="Sharp S."/>
            <person name="Smith T.C."/>
            <person name="Stanton J.D."/>
            <person name="Ullery H.E."/>
            <person name="Wilson R.J."/>
            <person name="Serrano M.G."/>
            <person name="Buck G."/>
            <person name="Lee V."/>
            <person name="Wang Y."/>
            <person name="Carvalho R."/>
            <person name="Voegtly L."/>
            <person name="Shi R."/>
            <person name="Duckworth R."/>
            <person name="Johnson A."/>
            <person name="Loviza R."/>
            <person name="Walstead R."/>
            <person name="Shah Z."/>
            <person name="Kiflezghi M."/>
            <person name="Wade K."/>
            <person name="Ball S.L."/>
            <person name="Bradley K.W."/>
            <person name="Asai D.J."/>
            <person name="Bowman C.A."/>
            <person name="Russell D.A."/>
            <person name="Pope W.H."/>
            <person name="Jacobs-Sera D."/>
            <person name="Hendrix R.W."/>
            <person name="Hatfull G.F."/>
        </authorList>
    </citation>
    <scope>NUCLEOTIDE SEQUENCE</scope>
</reference>
<evidence type="ECO:0008006" key="4">
    <source>
        <dbReference type="Google" id="ProtNLM"/>
    </source>
</evidence>
<keyword evidence="1" id="KW-0489">Methyltransferase</keyword>
<protein>
    <recommendedName>
        <fullName evidence="4">Secreted protein</fullName>
    </recommendedName>
</protein>
<dbReference type="PANTHER" id="PTHR40048:SF1">
    <property type="entry name" value="RHAMNOSYL O-METHYLTRANSFERASE"/>
    <property type="match status" value="1"/>
</dbReference>
<keyword evidence="2" id="KW-0808">Transferase</keyword>
<dbReference type="Gene3D" id="3.40.50.150">
    <property type="entry name" value="Vaccinia Virus protein VP39"/>
    <property type="match status" value="1"/>
</dbReference>
<organism evidence="3">
    <name type="scientific">metagenome</name>
    <dbReference type="NCBI Taxonomy" id="256318"/>
    <lineage>
        <taxon>unclassified sequences</taxon>
        <taxon>metagenomes</taxon>
    </lineage>
</organism>
<dbReference type="AlphaFoldDB" id="A0A2P2CDS2"/>
<dbReference type="PANTHER" id="PTHR40048">
    <property type="entry name" value="RHAMNOSYL O-METHYLTRANSFERASE"/>
    <property type="match status" value="1"/>
</dbReference>
<evidence type="ECO:0000256" key="2">
    <source>
        <dbReference type="ARBA" id="ARBA00022679"/>
    </source>
</evidence>
<evidence type="ECO:0000313" key="3">
    <source>
        <dbReference type="EMBL" id="CUR60133.1"/>
    </source>
</evidence>